<evidence type="ECO:0000313" key="8">
    <source>
        <dbReference type="Proteomes" id="UP000190367"/>
    </source>
</evidence>
<dbReference type="Pfam" id="PF04542">
    <property type="entry name" value="Sigma70_r2"/>
    <property type="match status" value="1"/>
</dbReference>
<reference evidence="8" key="1">
    <citation type="submission" date="2017-02" db="EMBL/GenBank/DDBJ databases">
        <authorList>
            <person name="Varghese N."/>
            <person name="Submissions S."/>
        </authorList>
    </citation>
    <scope>NUCLEOTIDE SEQUENCE [LARGE SCALE GENOMIC DNA]</scope>
    <source>
        <strain evidence="8">DSM 22224</strain>
    </source>
</reference>
<organism evidence="7 8">
    <name type="scientific">Chitinophaga eiseniae</name>
    <dbReference type="NCBI Taxonomy" id="634771"/>
    <lineage>
        <taxon>Bacteria</taxon>
        <taxon>Pseudomonadati</taxon>
        <taxon>Bacteroidota</taxon>
        <taxon>Chitinophagia</taxon>
        <taxon>Chitinophagales</taxon>
        <taxon>Chitinophagaceae</taxon>
        <taxon>Chitinophaga</taxon>
    </lineage>
</organism>
<sequence>MMEINPDYFLLCTGNNERTKWLMHQPGSGEAVSFEEQFRQHYTFLCTVAYYIVEDEDAARDVVQDFFLYCWHKRHIIRITHDFKSYAVRAVKNASLNYLRKSGKTQLEEIHVIEELTRYFPLEDKEEEEQRNRALWAAVSRLPEQRQRIFLMSNRDGLKYKDIAAVLDISVNTVKTQIKLALQFLRKECGWMARMISFIFFLSRF</sequence>
<evidence type="ECO:0000313" key="7">
    <source>
        <dbReference type="EMBL" id="SKA37826.1"/>
    </source>
</evidence>
<dbReference type="Gene3D" id="1.10.10.10">
    <property type="entry name" value="Winged helix-like DNA-binding domain superfamily/Winged helix DNA-binding domain"/>
    <property type="match status" value="1"/>
</dbReference>
<dbReference type="GO" id="GO:0016987">
    <property type="term" value="F:sigma factor activity"/>
    <property type="evidence" value="ECO:0007669"/>
    <property type="project" value="UniProtKB-KW"/>
</dbReference>
<comment type="similarity">
    <text evidence="1">Belongs to the sigma-70 factor family. ECF subfamily.</text>
</comment>
<keyword evidence="4" id="KW-0804">Transcription</keyword>
<dbReference type="GO" id="GO:0003677">
    <property type="term" value="F:DNA binding"/>
    <property type="evidence" value="ECO:0007669"/>
    <property type="project" value="InterPro"/>
</dbReference>
<keyword evidence="3" id="KW-0731">Sigma factor</keyword>
<dbReference type="GO" id="GO:0006352">
    <property type="term" value="P:DNA-templated transcription initiation"/>
    <property type="evidence" value="ECO:0007669"/>
    <property type="project" value="InterPro"/>
</dbReference>
<dbReference type="InterPro" id="IPR014327">
    <property type="entry name" value="RNA_pol_sigma70_bacteroid"/>
</dbReference>
<dbReference type="PANTHER" id="PTHR43133">
    <property type="entry name" value="RNA POLYMERASE ECF-TYPE SIGMA FACTO"/>
    <property type="match status" value="1"/>
</dbReference>
<dbReference type="PANTHER" id="PTHR43133:SF46">
    <property type="entry name" value="RNA POLYMERASE SIGMA-70 FACTOR ECF SUBFAMILY"/>
    <property type="match status" value="1"/>
</dbReference>
<dbReference type="NCBIfam" id="TIGR02985">
    <property type="entry name" value="Sig70_bacteroi1"/>
    <property type="match status" value="1"/>
</dbReference>
<dbReference type="AlphaFoldDB" id="A0A1T4TBR2"/>
<feature type="domain" description="RNA polymerase sigma factor 70 region 4 type 2" evidence="6">
    <location>
        <begin position="133"/>
        <end position="185"/>
    </location>
</feature>
<evidence type="ECO:0000256" key="2">
    <source>
        <dbReference type="ARBA" id="ARBA00023015"/>
    </source>
</evidence>
<evidence type="ECO:0000259" key="5">
    <source>
        <dbReference type="Pfam" id="PF04542"/>
    </source>
</evidence>
<dbReference type="InterPro" id="IPR036388">
    <property type="entry name" value="WH-like_DNA-bd_sf"/>
</dbReference>
<evidence type="ECO:0000256" key="4">
    <source>
        <dbReference type="ARBA" id="ARBA00023163"/>
    </source>
</evidence>
<dbReference type="InterPro" id="IPR013325">
    <property type="entry name" value="RNA_pol_sigma_r2"/>
</dbReference>
<feature type="domain" description="RNA polymerase sigma-70 region 2" evidence="5">
    <location>
        <begin position="38"/>
        <end position="104"/>
    </location>
</feature>
<dbReference type="InterPro" id="IPR007627">
    <property type="entry name" value="RNA_pol_sigma70_r2"/>
</dbReference>
<dbReference type="EMBL" id="FUWZ01000004">
    <property type="protein sequence ID" value="SKA37826.1"/>
    <property type="molecule type" value="Genomic_DNA"/>
</dbReference>
<dbReference type="InterPro" id="IPR014284">
    <property type="entry name" value="RNA_pol_sigma-70_dom"/>
</dbReference>
<accession>A0A1T4TBR2</accession>
<proteinExistence type="inferred from homology"/>
<dbReference type="Proteomes" id="UP000190367">
    <property type="component" value="Unassembled WGS sequence"/>
</dbReference>
<evidence type="ECO:0000256" key="1">
    <source>
        <dbReference type="ARBA" id="ARBA00010641"/>
    </source>
</evidence>
<dbReference type="SUPFAM" id="SSF88659">
    <property type="entry name" value="Sigma3 and sigma4 domains of RNA polymerase sigma factors"/>
    <property type="match status" value="1"/>
</dbReference>
<dbReference type="InterPro" id="IPR013249">
    <property type="entry name" value="RNA_pol_sigma70_r4_t2"/>
</dbReference>
<dbReference type="SUPFAM" id="SSF88946">
    <property type="entry name" value="Sigma2 domain of RNA polymerase sigma factors"/>
    <property type="match status" value="1"/>
</dbReference>
<keyword evidence="8" id="KW-1185">Reference proteome</keyword>
<dbReference type="InterPro" id="IPR013324">
    <property type="entry name" value="RNA_pol_sigma_r3/r4-like"/>
</dbReference>
<gene>
    <name evidence="7" type="ORF">SAMN04488128_104345</name>
</gene>
<protein>
    <submittedName>
        <fullName evidence="7">RNA polymerase sigma-70 factor, ECF subfamily</fullName>
    </submittedName>
</protein>
<dbReference type="InterPro" id="IPR039425">
    <property type="entry name" value="RNA_pol_sigma-70-like"/>
</dbReference>
<dbReference type="STRING" id="634771.SAMN04488128_104345"/>
<dbReference type="Gene3D" id="1.10.1740.10">
    <property type="match status" value="1"/>
</dbReference>
<evidence type="ECO:0000256" key="3">
    <source>
        <dbReference type="ARBA" id="ARBA00023082"/>
    </source>
</evidence>
<dbReference type="CDD" id="cd06171">
    <property type="entry name" value="Sigma70_r4"/>
    <property type="match status" value="1"/>
</dbReference>
<dbReference type="NCBIfam" id="TIGR02937">
    <property type="entry name" value="sigma70-ECF"/>
    <property type="match status" value="1"/>
</dbReference>
<dbReference type="Pfam" id="PF08281">
    <property type="entry name" value="Sigma70_r4_2"/>
    <property type="match status" value="1"/>
</dbReference>
<evidence type="ECO:0000259" key="6">
    <source>
        <dbReference type="Pfam" id="PF08281"/>
    </source>
</evidence>
<keyword evidence="2" id="KW-0805">Transcription regulation</keyword>
<name>A0A1T4TBR2_9BACT</name>